<dbReference type="InterPro" id="IPR014756">
    <property type="entry name" value="Ig_E-set"/>
</dbReference>
<comment type="caution">
    <text evidence="21">The sequence shown here is derived from an EMBL/GenBank/DDBJ whole genome shotgun (WGS) entry which is preliminary data.</text>
</comment>
<keyword evidence="5 16" id="KW-0633">Potassium transport</keyword>
<dbReference type="GO" id="GO:0034702">
    <property type="term" value="C:monoatomic ion channel complex"/>
    <property type="evidence" value="ECO:0007669"/>
    <property type="project" value="UniProtKB-KW"/>
</dbReference>
<gene>
    <name evidence="21" type="ORF">QTP70_027173</name>
</gene>
<keyword evidence="11 18" id="KW-0472">Membrane</keyword>
<evidence type="ECO:0000256" key="15">
    <source>
        <dbReference type="ARBA" id="ARBA00034430"/>
    </source>
</evidence>
<evidence type="ECO:0000259" key="19">
    <source>
        <dbReference type="Pfam" id="PF01007"/>
    </source>
</evidence>
<evidence type="ECO:0000259" key="20">
    <source>
        <dbReference type="Pfam" id="PF17655"/>
    </source>
</evidence>
<comment type="subcellular location">
    <subcellularLocation>
        <location evidence="1 16">Membrane</location>
        <topology evidence="1 16">Multi-pass membrane protein</topology>
    </subcellularLocation>
</comment>
<dbReference type="Pfam" id="PF17655">
    <property type="entry name" value="IRK_C"/>
    <property type="match status" value="1"/>
</dbReference>
<keyword evidence="8 16" id="KW-0630">Potassium</keyword>
<name>A0AAE0V5X5_9TELE</name>
<protein>
    <recommendedName>
        <fullName evidence="3">G protein-activated inward rectifier potassium channel 1</fullName>
    </recommendedName>
    <alternativeName>
        <fullName evidence="14">Inward rectifier K(+) channel Kir3.1</fullName>
    </alternativeName>
    <alternativeName>
        <fullName evidence="13">Potassium channel, inwardly rectifying subfamily J member 3</fullName>
    </alternativeName>
</protein>
<evidence type="ECO:0000256" key="12">
    <source>
        <dbReference type="ARBA" id="ARBA00023303"/>
    </source>
</evidence>
<organism evidence="21 22">
    <name type="scientific">Hemibagrus guttatus</name>
    <dbReference type="NCBI Taxonomy" id="175788"/>
    <lineage>
        <taxon>Eukaryota</taxon>
        <taxon>Metazoa</taxon>
        <taxon>Chordata</taxon>
        <taxon>Craniata</taxon>
        <taxon>Vertebrata</taxon>
        <taxon>Euteleostomi</taxon>
        <taxon>Actinopterygii</taxon>
        <taxon>Neopterygii</taxon>
        <taxon>Teleostei</taxon>
        <taxon>Ostariophysi</taxon>
        <taxon>Siluriformes</taxon>
        <taxon>Bagridae</taxon>
        <taxon>Hemibagrus</taxon>
    </lineage>
</organism>
<keyword evidence="9 18" id="KW-1133">Transmembrane helix</keyword>
<proteinExistence type="inferred from homology"/>
<reference evidence="21" key="1">
    <citation type="submission" date="2023-06" db="EMBL/GenBank/DDBJ databases">
        <title>Male Hemibagrus guttatus genome.</title>
        <authorList>
            <person name="Bian C."/>
        </authorList>
    </citation>
    <scope>NUCLEOTIDE SEQUENCE</scope>
    <source>
        <strain evidence="21">Male_cb2023</strain>
        <tissue evidence="21">Muscle</tissue>
    </source>
</reference>
<dbReference type="Gene3D" id="2.60.40.1400">
    <property type="entry name" value="G protein-activated inward rectifier potassium channel 1"/>
    <property type="match status" value="1"/>
</dbReference>
<dbReference type="SUPFAM" id="SSF81324">
    <property type="entry name" value="Voltage-gated potassium channels"/>
    <property type="match status" value="1"/>
</dbReference>
<feature type="domain" description="Inward rectifier potassium channel C-terminal" evidence="20">
    <location>
        <begin position="186"/>
        <end position="355"/>
    </location>
</feature>
<dbReference type="PANTHER" id="PTHR11767">
    <property type="entry name" value="INWARD RECTIFIER POTASSIUM CHANNEL"/>
    <property type="match status" value="1"/>
</dbReference>
<evidence type="ECO:0000313" key="22">
    <source>
        <dbReference type="Proteomes" id="UP001274896"/>
    </source>
</evidence>
<evidence type="ECO:0000256" key="8">
    <source>
        <dbReference type="ARBA" id="ARBA00022958"/>
    </source>
</evidence>
<dbReference type="PRINTS" id="PR01327">
    <property type="entry name" value="KIR31CHANNEL"/>
</dbReference>
<dbReference type="FunFam" id="1.10.287.70:FF:000019">
    <property type="entry name" value="G protein-activated inward rectifier potassium channel 1"/>
    <property type="match status" value="1"/>
</dbReference>
<evidence type="ECO:0000256" key="17">
    <source>
        <dbReference type="SAM" id="MobiDB-lite"/>
    </source>
</evidence>
<dbReference type="PANTHER" id="PTHR11767:SF16">
    <property type="entry name" value="G PROTEIN-ACTIVATED INWARD RECTIFIER POTASSIUM CHANNEL 1"/>
    <property type="match status" value="1"/>
</dbReference>
<evidence type="ECO:0000256" key="13">
    <source>
        <dbReference type="ARBA" id="ARBA00031390"/>
    </source>
</evidence>
<feature type="transmembrane region" description="Helical" evidence="18">
    <location>
        <begin position="150"/>
        <end position="174"/>
    </location>
</feature>
<comment type="similarity">
    <text evidence="2">Belongs to the inward rectifier-type potassium channel (TC 1.A.2.1) family. KCNJ3 subfamily.</text>
</comment>
<dbReference type="Gene3D" id="1.10.287.70">
    <property type="match status" value="1"/>
</dbReference>
<evidence type="ECO:0000256" key="18">
    <source>
        <dbReference type="SAM" id="Phobius"/>
    </source>
</evidence>
<dbReference type="Proteomes" id="UP001274896">
    <property type="component" value="Unassembled WGS sequence"/>
</dbReference>
<evidence type="ECO:0000256" key="2">
    <source>
        <dbReference type="ARBA" id="ARBA00009002"/>
    </source>
</evidence>
<feature type="transmembrane region" description="Helical" evidence="18">
    <location>
        <begin position="76"/>
        <end position="100"/>
    </location>
</feature>
<dbReference type="AlphaFoldDB" id="A0AAE0V5X5"/>
<feature type="domain" description="Potassium channel inwardly rectifying transmembrane" evidence="19">
    <location>
        <begin position="39"/>
        <end position="179"/>
    </location>
</feature>
<evidence type="ECO:0000256" key="1">
    <source>
        <dbReference type="ARBA" id="ARBA00004141"/>
    </source>
</evidence>
<keyword evidence="6 16" id="KW-0812">Transmembrane</keyword>
<evidence type="ECO:0000256" key="11">
    <source>
        <dbReference type="ARBA" id="ARBA00023136"/>
    </source>
</evidence>
<comment type="catalytic activity">
    <reaction evidence="15">
        <text>K(+)(in) = K(+)(out)</text>
        <dbReference type="Rhea" id="RHEA:29463"/>
        <dbReference type="ChEBI" id="CHEBI:29103"/>
    </reaction>
</comment>
<dbReference type="Pfam" id="PF01007">
    <property type="entry name" value="IRK"/>
    <property type="match status" value="1"/>
</dbReference>
<dbReference type="GO" id="GO:0015467">
    <property type="term" value="F:G-protein activated inward rectifier potassium channel activity"/>
    <property type="evidence" value="ECO:0007669"/>
    <property type="project" value="InterPro"/>
</dbReference>
<keyword evidence="4 16" id="KW-0813">Transport</keyword>
<evidence type="ECO:0000256" key="16">
    <source>
        <dbReference type="RuleBase" id="RU003822"/>
    </source>
</evidence>
<dbReference type="GO" id="GO:1990573">
    <property type="term" value="P:potassium ion import across plasma membrane"/>
    <property type="evidence" value="ECO:0007669"/>
    <property type="project" value="TreeGrafter"/>
</dbReference>
<dbReference type="GO" id="GO:0005886">
    <property type="term" value="C:plasma membrane"/>
    <property type="evidence" value="ECO:0007669"/>
    <property type="project" value="TreeGrafter"/>
</dbReference>
<dbReference type="GO" id="GO:0034765">
    <property type="term" value="P:regulation of monoatomic ion transmembrane transport"/>
    <property type="evidence" value="ECO:0007669"/>
    <property type="project" value="TreeGrafter"/>
</dbReference>
<dbReference type="InterPro" id="IPR040445">
    <property type="entry name" value="Kir_TM"/>
</dbReference>
<evidence type="ECO:0000313" key="21">
    <source>
        <dbReference type="EMBL" id="KAK3543761.1"/>
    </source>
</evidence>
<dbReference type="SUPFAM" id="SSF81296">
    <property type="entry name" value="E set domains"/>
    <property type="match status" value="1"/>
</dbReference>
<evidence type="ECO:0000256" key="7">
    <source>
        <dbReference type="ARBA" id="ARBA00022882"/>
    </source>
</evidence>
<evidence type="ECO:0000256" key="3">
    <source>
        <dbReference type="ARBA" id="ARBA00015495"/>
    </source>
</evidence>
<dbReference type="InterPro" id="IPR013518">
    <property type="entry name" value="K_chnl_inward-rec_Kir_cyto"/>
</dbReference>
<dbReference type="GO" id="GO:0007399">
    <property type="term" value="P:nervous system development"/>
    <property type="evidence" value="ECO:0007669"/>
    <property type="project" value="UniProtKB-ARBA"/>
</dbReference>
<keyword evidence="22" id="KW-1185">Reference proteome</keyword>
<evidence type="ECO:0000256" key="5">
    <source>
        <dbReference type="ARBA" id="ARBA00022538"/>
    </source>
</evidence>
<feature type="transmembrane region" description="Helical" evidence="18">
    <location>
        <begin position="112"/>
        <end position="130"/>
    </location>
</feature>
<keyword evidence="12 16" id="KW-0407">Ion channel</keyword>
<keyword evidence="10 16" id="KW-0406">Ion transport</keyword>
<evidence type="ECO:0000256" key="9">
    <source>
        <dbReference type="ARBA" id="ARBA00022989"/>
    </source>
</evidence>
<feature type="region of interest" description="Disordered" evidence="17">
    <location>
        <begin position="476"/>
        <end position="497"/>
    </location>
</feature>
<dbReference type="PRINTS" id="PR01320">
    <property type="entry name" value="KIRCHANNEL"/>
</dbReference>
<dbReference type="EMBL" id="JAUCMX010000006">
    <property type="protein sequence ID" value="KAK3543761.1"/>
    <property type="molecule type" value="Genomic_DNA"/>
</dbReference>
<keyword evidence="7 16" id="KW-0851">Voltage-gated channel</keyword>
<evidence type="ECO:0000256" key="4">
    <source>
        <dbReference type="ARBA" id="ARBA00022448"/>
    </source>
</evidence>
<sequence length="497" mass="56140">MSALRKKFGDDYQIVTTSSSGSGFGQAGTERKRKRQRFVDKNGRCNVQHGNLGGETSRYLSDLFTTLVDLKWRWNLFIFILTYTVAWLFMAFMWWLIAYVRGDLSRTHDEKYTPCVANVYNFPSAFLFFIETEATIGYGYRYITDKCPEGIILFLFQSILGSIVDAFLIGCMFIKMSQPKKRAETLMFSEYAVISMRDGKLTLMFRVGNLRNSHMVSAQIRCKLLKSRQTPEGEFLPLDQLELDVGFSTGADQLFLVSPLTICHVIDSKSPFYELSQRSMQTEQFEIVVILEGIVETTGMTCQARTSYTEDEVLWGHRFFPVISLEEGFFKVDYSQFHATFEVPTPPYSVKEQDEALLMSSPLTAPSLCNSGEKTNSLDCLELLEDAETTTKLPAKLQKMTGRDGMPRKLLRMSSTTSEMTYSLADLSTKLQRISSVPGVSEEKNVSKISKINAEPISQSVADLPPKLQRLAGGGCGGRMDGHLPPKLRKMNSERFT</sequence>
<evidence type="ECO:0000256" key="10">
    <source>
        <dbReference type="ARBA" id="ARBA00023065"/>
    </source>
</evidence>
<dbReference type="FunFam" id="2.60.40.1400:FF:000006">
    <property type="entry name" value="G protein-activated inward rectifier potassium channel 1"/>
    <property type="match status" value="1"/>
</dbReference>
<dbReference type="InterPro" id="IPR003274">
    <property type="entry name" value="K_chnl_inward-rec_Kir3.1"/>
</dbReference>
<accession>A0AAE0V5X5</accession>
<evidence type="ECO:0000256" key="14">
    <source>
        <dbReference type="ARBA" id="ARBA00032145"/>
    </source>
</evidence>
<evidence type="ECO:0000256" key="6">
    <source>
        <dbReference type="ARBA" id="ARBA00022692"/>
    </source>
</evidence>
<dbReference type="InterPro" id="IPR016449">
    <property type="entry name" value="K_chnl_inward-rec_Kir"/>
</dbReference>
<dbReference type="InterPro" id="IPR041647">
    <property type="entry name" value="IRK_C"/>
</dbReference>